<proteinExistence type="predicted"/>
<gene>
    <name evidence="2" type="ORF">Voc01_102740</name>
</gene>
<feature type="compositionally biased region" description="Polar residues" evidence="1">
    <location>
        <begin position="86"/>
        <end position="101"/>
    </location>
</feature>
<feature type="compositionally biased region" description="Pro residues" evidence="1">
    <location>
        <begin position="109"/>
        <end position="119"/>
    </location>
</feature>
<dbReference type="EMBL" id="BOPH01000155">
    <property type="protein sequence ID" value="GIJ75357.1"/>
    <property type="molecule type" value="Genomic_DNA"/>
</dbReference>
<sequence>MIDAAFTDLAAPATPERSVEYMATLRIEHAITDYDTWLRAFDSFGAARERAGVRQHHILRPVDDERYVSIDLDFDSVRAAEEFVSPSATAPTGALTPQGSRSPAGWRTPPRPPPPFRGT</sequence>
<evidence type="ECO:0008006" key="4">
    <source>
        <dbReference type="Google" id="ProtNLM"/>
    </source>
</evidence>
<keyword evidence="3" id="KW-1185">Reference proteome</keyword>
<reference evidence="2" key="1">
    <citation type="submission" date="2021-01" db="EMBL/GenBank/DDBJ databases">
        <title>Whole genome shotgun sequence of Virgisporangium ochraceum NBRC 16418.</title>
        <authorList>
            <person name="Komaki H."/>
            <person name="Tamura T."/>
        </authorList>
    </citation>
    <scope>NUCLEOTIDE SEQUENCE</scope>
    <source>
        <strain evidence="2">NBRC 16418</strain>
    </source>
</reference>
<protein>
    <recommendedName>
        <fullName evidence="4">Antibiotic biosynthesis monooxygenase</fullName>
    </recommendedName>
</protein>
<comment type="caution">
    <text evidence="2">The sequence shown here is derived from an EMBL/GenBank/DDBJ whole genome shotgun (WGS) entry which is preliminary data.</text>
</comment>
<organism evidence="2 3">
    <name type="scientific">Virgisporangium ochraceum</name>
    <dbReference type="NCBI Taxonomy" id="65505"/>
    <lineage>
        <taxon>Bacteria</taxon>
        <taxon>Bacillati</taxon>
        <taxon>Actinomycetota</taxon>
        <taxon>Actinomycetes</taxon>
        <taxon>Micromonosporales</taxon>
        <taxon>Micromonosporaceae</taxon>
        <taxon>Virgisporangium</taxon>
    </lineage>
</organism>
<accession>A0A8J4EKG9</accession>
<dbReference type="Proteomes" id="UP000635606">
    <property type="component" value="Unassembled WGS sequence"/>
</dbReference>
<evidence type="ECO:0000256" key="1">
    <source>
        <dbReference type="SAM" id="MobiDB-lite"/>
    </source>
</evidence>
<dbReference type="AlphaFoldDB" id="A0A8J4EKG9"/>
<name>A0A8J4EKG9_9ACTN</name>
<evidence type="ECO:0000313" key="2">
    <source>
        <dbReference type="EMBL" id="GIJ75357.1"/>
    </source>
</evidence>
<evidence type="ECO:0000313" key="3">
    <source>
        <dbReference type="Proteomes" id="UP000635606"/>
    </source>
</evidence>
<feature type="region of interest" description="Disordered" evidence="1">
    <location>
        <begin position="85"/>
        <end position="119"/>
    </location>
</feature>